<keyword evidence="3" id="KW-1185">Reference proteome</keyword>
<evidence type="ECO:0000256" key="1">
    <source>
        <dbReference type="SAM" id="MobiDB-lite"/>
    </source>
</evidence>
<evidence type="ECO:0000313" key="3">
    <source>
        <dbReference type="Proteomes" id="UP000054558"/>
    </source>
</evidence>
<dbReference type="AlphaFoldDB" id="A0A1Y1IBT4"/>
<evidence type="ECO:0000313" key="2">
    <source>
        <dbReference type="EMBL" id="GAQ88033.1"/>
    </source>
</evidence>
<sequence length="163" mass="17923">MYPRRLVYTQVDATQWVVGGICIDFTARLGRPVSKSELKAHRIEASPRHQYGRRTGPVDRATRPGRFHGGRPSSFRDRSTGRLRHADEERSEVRVIDGRERRTGEVHVAVTQLKRAVAAIGEGAEKVGLGKQFVAQAKATWELVRIEAASSTSSTRTCGSGAG</sequence>
<organism evidence="2 3">
    <name type="scientific">Klebsormidium nitens</name>
    <name type="common">Green alga</name>
    <name type="synonym">Ulothrix nitens</name>
    <dbReference type="NCBI Taxonomy" id="105231"/>
    <lineage>
        <taxon>Eukaryota</taxon>
        <taxon>Viridiplantae</taxon>
        <taxon>Streptophyta</taxon>
        <taxon>Klebsormidiophyceae</taxon>
        <taxon>Klebsormidiales</taxon>
        <taxon>Klebsormidiaceae</taxon>
        <taxon>Klebsormidium</taxon>
    </lineage>
</organism>
<reference evidence="2 3" key="1">
    <citation type="journal article" date="2014" name="Nat. Commun.">
        <title>Klebsormidium flaccidum genome reveals primary factors for plant terrestrial adaptation.</title>
        <authorList>
            <person name="Hori K."/>
            <person name="Maruyama F."/>
            <person name="Fujisawa T."/>
            <person name="Togashi T."/>
            <person name="Yamamoto N."/>
            <person name="Seo M."/>
            <person name="Sato S."/>
            <person name="Yamada T."/>
            <person name="Mori H."/>
            <person name="Tajima N."/>
            <person name="Moriyama T."/>
            <person name="Ikeuchi M."/>
            <person name="Watanabe M."/>
            <person name="Wada H."/>
            <person name="Kobayashi K."/>
            <person name="Saito M."/>
            <person name="Masuda T."/>
            <person name="Sasaki-Sekimoto Y."/>
            <person name="Mashiguchi K."/>
            <person name="Awai K."/>
            <person name="Shimojima M."/>
            <person name="Masuda S."/>
            <person name="Iwai M."/>
            <person name="Nobusawa T."/>
            <person name="Narise T."/>
            <person name="Kondo S."/>
            <person name="Saito H."/>
            <person name="Sato R."/>
            <person name="Murakawa M."/>
            <person name="Ihara Y."/>
            <person name="Oshima-Yamada Y."/>
            <person name="Ohtaka K."/>
            <person name="Satoh M."/>
            <person name="Sonobe K."/>
            <person name="Ishii M."/>
            <person name="Ohtani R."/>
            <person name="Kanamori-Sato M."/>
            <person name="Honoki R."/>
            <person name="Miyazaki D."/>
            <person name="Mochizuki H."/>
            <person name="Umetsu J."/>
            <person name="Higashi K."/>
            <person name="Shibata D."/>
            <person name="Kamiya Y."/>
            <person name="Sato N."/>
            <person name="Nakamura Y."/>
            <person name="Tabata S."/>
            <person name="Ida S."/>
            <person name="Kurokawa K."/>
            <person name="Ohta H."/>
        </authorList>
    </citation>
    <scope>NUCLEOTIDE SEQUENCE [LARGE SCALE GENOMIC DNA]</scope>
    <source>
        <strain evidence="2 3">NIES-2285</strain>
    </source>
</reference>
<name>A0A1Y1IBT4_KLENI</name>
<accession>A0A1Y1IBT4</accession>
<feature type="compositionally biased region" description="Basic and acidic residues" evidence="1">
    <location>
        <begin position="74"/>
        <end position="90"/>
    </location>
</feature>
<proteinExistence type="predicted"/>
<dbReference type="EMBL" id="DF237344">
    <property type="protein sequence ID" value="GAQ88033.1"/>
    <property type="molecule type" value="Genomic_DNA"/>
</dbReference>
<gene>
    <name evidence="2" type="ORF">KFL_003950100</name>
</gene>
<dbReference type="Proteomes" id="UP000054558">
    <property type="component" value="Unassembled WGS sequence"/>
</dbReference>
<feature type="region of interest" description="Disordered" evidence="1">
    <location>
        <begin position="49"/>
        <end position="90"/>
    </location>
</feature>
<protein>
    <submittedName>
        <fullName evidence="2">Uncharacterized protein</fullName>
    </submittedName>
</protein>